<evidence type="ECO:0000256" key="1">
    <source>
        <dbReference type="ARBA" id="ARBA00001946"/>
    </source>
</evidence>
<dbReference type="PROSITE" id="PS51462">
    <property type="entry name" value="NUDIX"/>
    <property type="match status" value="1"/>
</dbReference>
<reference evidence="5 6" key="1">
    <citation type="submission" date="2020-08" db="EMBL/GenBank/DDBJ databases">
        <title>Genomic Encyclopedia of Type Strains, Phase IV (KMG-IV): sequencing the most valuable type-strain genomes for metagenomic binning, comparative biology and taxonomic classification.</title>
        <authorList>
            <person name="Goeker M."/>
        </authorList>
    </citation>
    <scope>NUCLEOTIDE SEQUENCE [LARGE SCALE GENOMIC DNA]</scope>
    <source>
        <strain evidence="5 6">DSM 102134</strain>
    </source>
</reference>
<dbReference type="EMBL" id="JACHEJ010000002">
    <property type="protein sequence ID" value="MBB6178990.1"/>
    <property type="molecule type" value="Genomic_DNA"/>
</dbReference>
<dbReference type="AlphaFoldDB" id="A0A7W9YV51"/>
<dbReference type="InterPro" id="IPR020476">
    <property type="entry name" value="Nudix_hydrolase"/>
</dbReference>
<keyword evidence="2 3" id="KW-0378">Hydrolase</keyword>
<dbReference type="Proteomes" id="UP000535501">
    <property type="component" value="Unassembled WGS sequence"/>
</dbReference>
<accession>A0A7W9YV51</accession>
<dbReference type="PROSITE" id="PS00893">
    <property type="entry name" value="NUDIX_BOX"/>
    <property type="match status" value="1"/>
</dbReference>
<dbReference type="CDD" id="cd04673">
    <property type="entry name" value="NUDIX_ADPRase"/>
    <property type="match status" value="1"/>
</dbReference>
<protein>
    <submittedName>
        <fullName evidence="5">ADP-ribose pyrophosphatase YjhB (NUDIX family)</fullName>
    </submittedName>
</protein>
<dbReference type="PANTHER" id="PTHR43736">
    <property type="entry name" value="ADP-RIBOSE PYROPHOSPHATASE"/>
    <property type="match status" value="1"/>
</dbReference>
<dbReference type="Gene3D" id="3.90.79.10">
    <property type="entry name" value="Nucleoside Triphosphate Pyrophosphohydrolase"/>
    <property type="match status" value="1"/>
</dbReference>
<evidence type="ECO:0000259" key="4">
    <source>
        <dbReference type="PROSITE" id="PS51462"/>
    </source>
</evidence>
<comment type="similarity">
    <text evidence="3">Belongs to the Nudix hydrolase family.</text>
</comment>
<proteinExistence type="inferred from homology"/>
<comment type="caution">
    <text evidence="5">The sequence shown here is derived from an EMBL/GenBank/DDBJ whole genome shotgun (WGS) entry which is preliminary data.</text>
</comment>
<evidence type="ECO:0000313" key="5">
    <source>
        <dbReference type="EMBL" id="MBB6178990.1"/>
    </source>
</evidence>
<dbReference type="PANTHER" id="PTHR43736:SF1">
    <property type="entry name" value="DIHYDRONEOPTERIN TRIPHOSPHATE DIPHOSPHATASE"/>
    <property type="match status" value="1"/>
</dbReference>
<evidence type="ECO:0000256" key="2">
    <source>
        <dbReference type="ARBA" id="ARBA00022801"/>
    </source>
</evidence>
<name>A0A7W9YV51_9HYPH</name>
<dbReference type="InterPro" id="IPR000086">
    <property type="entry name" value="NUDIX_hydrolase_dom"/>
</dbReference>
<dbReference type="SUPFAM" id="SSF55811">
    <property type="entry name" value="Nudix"/>
    <property type="match status" value="1"/>
</dbReference>
<dbReference type="PRINTS" id="PR00502">
    <property type="entry name" value="NUDIXFAMILY"/>
</dbReference>
<organism evidence="5 6">
    <name type="scientific">Pseudorhizobium flavum</name>
    <dbReference type="NCBI Taxonomy" id="1335061"/>
    <lineage>
        <taxon>Bacteria</taxon>
        <taxon>Pseudomonadati</taxon>
        <taxon>Pseudomonadota</taxon>
        <taxon>Alphaproteobacteria</taxon>
        <taxon>Hyphomicrobiales</taxon>
        <taxon>Rhizobiaceae</taxon>
        <taxon>Rhizobium/Agrobacterium group</taxon>
        <taxon>Pseudorhizobium</taxon>
    </lineage>
</organism>
<dbReference type="RefSeq" id="WP_077547034.1">
    <property type="nucleotide sequence ID" value="NZ_JACHEJ010000002.1"/>
</dbReference>
<dbReference type="GO" id="GO:0016787">
    <property type="term" value="F:hydrolase activity"/>
    <property type="evidence" value="ECO:0007669"/>
    <property type="project" value="UniProtKB-KW"/>
</dbReference>
<dbReference type="Pfam" id="PF00293">
    <property type="entry name" value="NUDIX"/>
    <property type="match status" value="1"/>
</dbReference>
<dbReference type="InterPro" id="IPR020084">
    <property type="entry name" value="NUDIX_hydrolase_CS"/>
</dbReference>
<evidence type="ECO:0000256" key="3">
    <source>
        <dbReference type="RuleBase" id="RU003476"/>
    </source>
</evidence>
<comment type="cofactor">
    <cofactor evidence="1">
        <name>Mg(2+)</name>
        <dbReference type="ChEBI" id="CHEBI:18420"/>
    </cofactor>
</comment>
<dbReference type="InterPro" id="IPR015797">
    <property type="entry name" value="NUDIX_hydrolase-like_dom_sf"/>
</dbReference>
<gene>
    <name evidence="5" type="ORF">HNQ75_000944</name>
</gene>
<keyword evidence="6" id="KW-1185">Reference proteome</keyword>
<feature type="domain" description="Nudix hydrolase" evidence="4">
    <location>
        <begin position="7"/>
        <end position="138"/>
    </location>
</feature>
<evidence type="ECO:0000313" key="6">
    <source>
        <dbReference type="Proteomes" id="UP000535501"/>
    </source>
</evidence>
<sequence>MTASPPQPALASSAILERNGRFLLIRRRNPPAADMFAFPGGRTEQGESPEQTALREFFEETGIEARDPMLFATYDLKTENANGMIETHFLLSVFRVSADASLEAIAGDDAVDQGWYTLEEIRALPVPASVLDCVEKLTAGPG</sequence>